<sequence>MKKHHEMDDIAIERGILSPVVDGQRIQRDLKQISPALAAATEEEQKEFEVSPSRYGIHWKLIDEDISIDALLGVAHHPTPSRRSA</sequence>
<protein>
    <submittedName>
        <fullName evidence="1">DUF2442 domain-containing protein</fullName>
    </submittedName>
</protein>
<evidence type="ECO:0000313" key="1">
    <source>
        <dbReference type="EMBL" id="NMQ28244.1"/>
    </source>
</evidence>
<dbReference type="EMBL" id="SPMY01000029">
    <property type="protein sequence ID" value="NMQ28244.1"/>
    <property type="molecule type" value="Genomic_DNA"/>
</dbReference>
<evidence type="ECO:0000313" key="2">
    <source>
        <dbReference type="Proteomes" id="UP000749010"/>
    </source>
</evidence>
<reference evidence="1 2" key="1">
    <citation type="submission" date="2019-03" db="EMBL/GenBank/DDBJ databases">
        <title>Metabolic reconstructions from genomes of highly enriched 'Candidatus Accumulibacter' and 'Candidatus Competibacter' bioreactor populations.</title>
        <authorList>
            <person name="Annavajhala M.K."/>
            <person name="Welles L."/>
            <person name="Abbas B."/>
            <person name="Sorokin D."/>
            <person name="Park H."/>
            <person name="Van Loosdrecht M."/>
            <person name="Chandran K."/>
        </authorList>
    </citation>
    <scope>NUCLEOTIDE SEQUENCE [LARGE SCALE GENOMIC DNA]</scope>
    <source>
        <strain evidence="1 2">SBR_S</strain>
    </source>
</reference>
<dbReference type="Pfam" id="PF10387">
    <property type="entry name" value="DUF2442"/>
    <property type="match status" value="1"/>
</dbReference>
<dbReference type="Gene3D" id="3.30.2020.40">
    <property type="entry name" value="Uncharacterised protein PF10387, DUF2442"/>
    <property type="match status" value="1"/>
</dbReference>
<gene>
    <name evidence="1" type="ORF">E4Q23_11060</name>
</gene>
<dbReference type="RefSeq" id="WP_169066700.1">
    <property type="nucleotide sequence ID" value="NZ_SPMY01000029.1"/>
</dbReference>
<dbReference type="InterPro" id="IPR018841">
    <property type="entry name" value="DUF2442"/>
</dbReference>
<keyword evidence="2" id="KW-1185">Reference proteome</keyword>
<proteinExistence type="predicted"/>
<dbReference type="Proteomes" id="UP000749010">
    <property type="component" value="Unassembled WGS sequence"/>
</dbReference>
<name>A0ABX1TVC5_9PROT</name>
<accession>A0ABX1TVC5</accession>
<comment type="caution">
    <text evidence="1">The sequence shown here is derived from an EMBL/GenBank/DDBJ whole genome shotgun (WGS) entry which is preliminary data.</text>
</comment>
<organism evidence="1 2">
    <name type="scientific">Candidatus Accumulibacter phosphatis</name>
    <dbReference type="NCBI Taxonomy" id="327160"/>
    <lineage>
        <taxon>Bacteria</taxon>
        <taxon>Pseudomonadati</taxon>
        <taxon>Pseudomonadota</taxon>
        <taxon>Betaproteobacteria</taxon>
        <taxon>Candidatus Accumulibacter</taxon>
    </lineage>
</organism>